<evidence type="ECO:0000313" key="2">
    <source>
        <dbReference type="EMBL" id="MBX51476.1"/>
    </source>
</evidence>
<proteinExistence type="predicted"/>
<accession>A0A2P2P9N9</accession>
<organism evidence="2">
    <name type="scientific">Rhizophora mucronata</name>
    <name type="common">Asiatic mangrove</name>
    <dbReference type="NCBI Taxonomy" id="61149"/>
    <lineage>
        <taxon>Eukaryota</taxon>
        <taxon>Viridiplantae</taxon>
        <taxon>Streptophyta</taxon>
        <taxon>Embryophyta</taxon>
        <taxon>Tracheophyta</taxon>
        <taxon>Spermatophyta</taxon>
        <taxon>Magnoliopsida</taxon>
        <taxon>eudicotyledons</taxon>
        <taxon>Gunneridae</taxon>
        <taxon>Pentapetalae</taxon>
        <taxon>rosids</taxon>
        <taxon>fabids</taxon>
        <taxon>Malpighiales</taxon>
        <taxon>Rhizophoraceae</taxon>
        <taxon>Rhizophora</taxon>
    </lineage>
</organism>
<feature type="compositionally biased region" description="Polar residues" evidence="1">
    <location>
        <begin position="22"/>
        <end position="36"/>
    </location>
</feature>
<dbReference type="AlphaFoldDB" id="A0A2P2P9N9"/>
<protein>
    <submittedName>
        <fullName evidence="2">Uncharacterized protein</fullName>
    </submittedName>
</protein>
<dbReference type="EMBL" id="GGEC01070992">
    <property type="protein sequence ID" value="MBX51476.1"/>
    <property type="molecule type" value="Transcribed_RNA"/>
</dbReference>
<sequence>MEQNNIRTWTVKFRSSHDQSRTRATTAIHSNQIRNN</sequence>
<feature type="region of interest" description="Disordered" evidence="1">
    <location>
        <begin position="1"/>
        <end position="36"/>
    </location>
</feature>
<name>A0A2P2P9N9_RHIMU</name>
<reference evidence="2" key="1">
    <citation type="submission" date="2018-02" db="EMBL/GenBank/DDBJ databases">
        <title>Rhizophora mucronata_Transcriptome.</title>
        <authorList>
            <person name="Meera S.P."/>
            <person name="Sreeshan A."/>
            <person name="Augustine A."/>
        </authorList>
    </citation>
    <scope>NUCLEOTIDE SEQUENCE</scope>
    <source>
        <tissue evidence="2">Leaf</tissue>
    </source>
</reference>
<evidence type="ECO:0000256" key="1">
    <source>
        <dbReference type="SAM" id="MobiDB-lite"/>
    </source>
</evidence>